<dbReference type="SMART" id="SM00479">
    <property type="entry name" value="EXOIII"/>
    <property type="match status" value="1"/>
</dbReference>
<dbReference type="RefSeq" id="WP_117152827.1">
    <property type="nucleotide sequence ID" value="NZ_BMLG01000001.1"/>
</dbReference>
<protein>
    <submittedName>
        <fullName evidence="5">Exonuclease</fullName>
    </submittedName>
</protein>
<dbReference type="Proteomes" id="UP000618460">
    <property type="component" value="Unassembled WGS sequence"/>
</dbReference>
<name>A0A917TF00_9BACI</name>
<evidence type="ECO:0000259" key="4">
    <source>
        <dbReference type="SMART" id="SM00479"/>
    </source>
</evidence>
<evidence type="ECO:0000313" key="5">
    <source>
        <dbReference type="EMBL" id="GGM19779.1"/>
    </source>
</evidence>
<evidence type="ECO:0000313" key="6">
    <source>
        <dbReference type="Proteomes" id="UP000618460"/>
    </source>
</evidence>
<keyword evidence="1" id="KW-0540">Nuclease</keyword>
<feature type="domain" description="Exonuclease" evidence="4">
    <location>
        <begin position="2"/>
        <end position="165"/>
    </location>
</feature>
<reference evidence="5" key="2">
    <citation type="submission" date="2020-09" db="EMBL/GenBank/DDBJ databases">
        <authorList>
            <person name="Sun Q."/>
            <person name="Zhou Y."/>
        </authorList>
    </citation>
    <scope>NUCLEOTIDE SEQUENCE</scope>
    <source>
        <strain evidence="5">CGMCC 1.6333</strain>
    </source>
</reference>
<keyword evidence="2" id="KW-0378">Hydrolase</keyword>
<dbReference type="AlphaFoldDB" id="A0A917TF00"/>
<sequence length="197" mass="22437">MNFVAIDFETANRYRDSACAVGIVVGNENGIIDEFYSLINPQTRFESQNIYVHGITEQDVITAPTFEEVWPTMQGYLHNQLVVAHNASFDMSVLRASLDRTRLPYPSFDYLCSVMLSKLVWPGLPNYKLNTLADLKGIMLDHHHALADSRAVIELLVQAMRDNNVGDMTHLLDHHALTCGKLFERNYKTPKKLKRKV</sequence>
<dbReference type="CDD" id="cd06130">
    <property type="entry name" value="DNA_pol_III_epsilon_like"/>
    <property type="match status" value="1"/>
</dbReference>
<dbReference type="Pfam" id="PF00929">
    <property type="entry name" value="RNase_T"/>
    <property type="match status" value="1"/>
</dbReference>
<proteinExistence type="predicted"/>
<dbReference type="InterPro" id="IPR013520">
    <property type="entry name" value="Ribonucl_H"/>
</dbReference>
<dbReference type="GO" id="GO:0003676">
    <property type="term" value="F:nucleic acid binding"/>
    <property type="evidence" value="ECO:0007669"/>
    <property type="project" value="InterPro"/>
</dbReference>
<dbReference type="FunFam" id="3.30.420.10:FF:000045">
    <property type="entry name" value="3'-5' exonuclease DinG"/>
    <property type="match status" value="1"/>
</dbReference>
<gene>
    <name evidence="5" type="ORF">GCM10011351_02040</name>
</gene>
<evidence type="ECO:0000256" key="2">
    <source>
        <dbReference type="ARBA" id="ARBA00022801"/>
    </source>
</evidence>
<evidence type="ECO:0000256" key="3">
    <source>
        <dbReference type="ARBA" id="ARBA00022839"/>
    </source>
</evidence>
<keyword evidence="3 5" id="KW-0269">Exonuclease</keyword>
<evidence type="ECO:0000256" key="1">
    <source>
        <dbReference type="ARBA" id="ARBA00022722"/>
    </source>
</evidence>
<dbReference type="InterPro" id="IPR012337">
    <property type="entry name" value="RNaseH-like_sf"/>
</dbReference>
<dbReference type="PANTHER" id="PTHR30231">
    <property type="entry name" value="DNA POLYMERASE III SUBUNIT EPSILON"/>
    <property type="match status" value="1"/>
</dbReference>
<dbReference type="OrthoDB" id="9803913at2"/>
<dbReference type="SUPFAM" id="SSF53098">
    <property type="entry name" value="Ribonuclease H-like"/>
    <property type="match status" value="1"/>
</dbReference>
<dbReference type="EMBL" id="BMLG01000001">
    <property type="protein sequence ID" value="GGM19779.1"/>
    <property type="molecule type" value="Genomic_DNA"/>
</dbReference>
<dbReference type="GO" id="GO:0008408">
    <property type="term" value="F:3'-5' exonuclease activity"/>
    <property type="evidence" value="ECO:0007669"/>
    <property type="project" value="TreeGrafter"/>
</dbReference>
<dbReference type="GO" id="GO:0005829">
    <property type="term" value="C:cytosol"/>
    <property type="evidence" value="ECO:0007669"/>
    <property type="project" value="TreeGrafter"/>
</dbReference>
<reference evidence="5" key="1">
    <citation type="journal article" date="2014" name="Int. J. Syst. Evol. Microbiol.">
        <title>Complete genome sequence of Corynebacterium casei LMG S-19264T (=DSM 44701T), isolated from a smear-ripened cheese.</title>
        <authorList>
            <consortium name="US DOE Joint Genome Institute (JGI-PGF)"/>
            <person name="Walter F."/>
            <person name="Albersmeier A."/>
            <person name="Kalinowski J."/>
            <person name="Ruckert C."/>
        </authorList>
    </citation>
    <scope>NUCLEOTIDE SEQUENCE</scope>
    <source>
        <strain evidence="5">CGMCC 1.6333</strain>
    </source>
</reference>
<dbReference type="InterPro" id="IPR036397">
    <property type="entry name" value="RNaseH_sf"/>
</dbReference>
<organism evidence="5 6">
    <name type="scientific">Paraliobacillus quinghaiensis</name>
    <dbReference type="NCBI Taxonomy" id="470815"/>
    <lineage>
        <taxon>Bacteria</taxon>
        <taxon>Bacillati</taxon>
        <taxon>Bacillota</taxon>
        <taxon>Bacilli</taxon>
        <taxon>Bacillales</taxon>
        <taxon>Bacillaceae</taxon>
        <taxon>Paraliobacillus</taxon>
    </lineage>
</organism>
<dbReference type="PANTHER" id="PTHR30231:SF42">
    <property type="entry name" value="EXONUCLEASE"/>
    <property type="match status" value="1"/>
</dbReference>
<accession>A0A917TF00</accession>
<comment type="caution">
    <text evidence="5">The sequence shown here is derived from an EMBL/GenBank/DDBJ whole genome shotgun (WGS) entry which is preliminary data.</text>
</comment>
<dbReference type="Gene3D" id="3.30.420.10">
    <property type="entry name" value="Ribonuclease H-like superfamily/Ribonuclease H"/>
    <property type="match status" value="1"/>
</dbReference>
<keyword evidence="6" id="KW-1185">Reference proteome</keyword>